<protein>
    <submittedName>
        <fullName evidence="1">Uncharacterized protein</fullName>
    </submittedName>
</protein>
<name>A0A4P8EF19_9RHOB</name>
<evidence type="ECO:0000313" key="2">
    <source>
        <dbReference type="Proteomes" id="UP000298631"/>
    </source>
</evidence>
<keyword evidence="2" id="KW-1185">Reference proteome</keyword>
<reference evidence="1 2" key="1">
    <citation type="submission" date="2019-05" db="EMBL/GenBank/DDBJ databases">
        <title>Pseudorhodobacter turbinis sp. nov., isolated from the gut of the Korean turban shell.</title>
        <authorList>
            <person name="Jeong Y.-S."/>
            <person name="Kang W.-R."/>
            <person name="Bae J.-W."/>
        </authorList>
    </citation>
    <scope>NUCLEOTIDE SEQUENCE [LARGE SCALE GENOMIC DNA]</scope>
    <source>
        <strain evidence="1 2">S12M18</strain>
    </source>
</reference>
<dbReference type="RefSeq" id="WP_137193111.1">
    <property type="nucleotide sequence ID" value="NZ_CP039964.1"/>
</dbReference>
<dbReference type="KEGG" id="pseb:EOK75_06490"/>
<dbReference type="AlphaFoldDB" id="A0A4P8EF19"/>
<dbReference type="Proteomes" id="UP000298631">
    <property type="component" value="Chromosome"/>
</dbReference>
<organism evidence="1 2">
    <name type="scientific">Pseudorhodobacter turbinis</name>
    <dbReference type="NCBI Taxonomy" id="2500533"/>
    <lineage>
        <taxon>Bacteria</taxon>
        <taxon>Pseudomonadati</taxon>
        <taxon>Pseudomonadota</taxon>
        <taxon>Alphaproteobacteria</taxon>
        <taxon>Rhodobacterales</taxon>
        <taxon>Paracoccaceae</taxon>
        <taxon>Pseudorhodobacter</taxon>
    </lineage>
</organism>
<sequence>MTQLLPITYDNIDALAASAFAKSRDCLTAIQQDILHNIHPKERVGFQRLVDAIENRKIFTQAMVDELDVQIDVLSRHIEGGTTVISHVDYDECNVSAPACWNEARQTQQAQDCARAFFILLDLHETLMAVHDLMHAETALSELRQTL</sequence>
<dbReference type="EMBL" id="CP039964">
    <property type="protein sequence ID" value="QCO55438.1"/>
    <property type="molecule type" value="Genomic_DNA"/>
</dbReference>
<gene>
    <name evidence="1" type="ORF">EOK75_06490</name>
</gene>
<accession>A0A4P8EF19</accession>
<proteinExistence type="predicted"/>
<evidence type="ECO:0000313" key="1">
    <source>
        <dbReference type="EMBL" id="QCO55438.1"/>
    </source>
</evidence>
<dbReference type="OrthoDB" id="7844914at2"/>